<accession>A0ABU6FZ53</accession>
<gene>
    <name evidence="1" type="ORF">P4I72_01690</name>
</gene>
<dbReference type="RefSeq" id="WP_326070287.1">
    <property type="nucleotide sequence ID" value="NZ_JARLKY010000004.1"/>
</dbReference>
<proteinExistence type="predicted"/>
<sequence>MLLIIVLMINLAQFILPWQPTFSSPLDGKVQVDSTIKQVEIQIPDGKVSITGTTEQVLSYTGQLASKESSQSEADKAIAANWKIRTSGDRLVLTLEQPYFSRNFSLIDWLRKSPRSPYLNVQVPQDLLTKVSTSNGAIEVIDMKADMEMNTRNGPIAVQQVEGNVKAETSNGSIAMTKVEGSAYMDTSNGSITIASIAGSVFARTSNGDIQATSVVNEDWESRTSNGTIKMTLSGEPNVTIQAKTSNGSIGGDAKWQIDGNGKYSSTMGTGSHAMLLSTTNGKIQVFRSK</sequence>
<evidence type="ECO:0000313" key="1">
    <source>
        <dbReference type="EMBL" id="MEC0225834.1"/>
    </source>
</evidence>
<name>A0ABU6FZ53_9BACL</name>
<organism evidence="1 2">
    <name type="scientific">Paenibacillus alba</name>
    <dbReference type="NCBI Taxonomy" id="1197127"/>
    <lineage>
        <taxon>Bacteria</taxon>
        <taxon>Bacillati</taxon>
        <taxon>Bacillota</taxon>
        <taxon>Bacilli</taxon>
        <taxon>Bacillales</taxon>
        <taxon>Paenibacillaceae</taxon>
        <taxon>Paenibacillus</taxon>
    </lineage>
</organism>
<protein>
    <submittedName>
        <fullName evidence="1">DUF4097 family beta strand repeat-containing protein</fullName>
    </submittedName>
</protein>
<keyword evidence="2" id="KW-1185">Reference proteome</keyword>
<dbReference type="EMBL" id="JARLKY010000004">
    <property type="protein sequence ID" value="MEC0225834.1"/>
    <property type="molecule type" value="Genomic_DNA"/>
</dbReference>
<dbReference type="Proteomes" id="UP001338137">
    <property type="component" value="Unassembled WGS sequence"/>
</dbReference>
<comment type="caution">
    <text evidence="1">The sequence shown here is derived from an EMBL/GenBank/DDBJ whole genome shotgun (WGS) entry which is preliminary data.</text>
</comment>
<evidence type="ECO:0000313" key="2">
    <source>
        <dbReference type="Proteomes" id="UP001338137"/>
    </source>
</evidence>
<reference evidence="1 2" key="1">
    <citation type="submission" date="2023-03" db="EMBL/GenBank/DDBJ databases">
        <title>Bacillus Genome Sequencing.</title>
        <authorList>
            <person name="Dunlap C."/>
        </authorList>
    </citation>
    <scope>NUCLEOTIDE SEQUENCE [LARGE SCALE GENOMIC DNA]</scope>
    <source>
        <strain evidence="1 2">BD-533</strain>
    </source>
</reference>